<dbReference type="Proteomes" id="UP000320179">
    <property type="component" value="Chromosome"/>
</dbReference>
<sequence length="107" mass="12039">MSGPASLFRQRVSYAEVVGRDAWGTPLLGPIHEAPARIQPSRKLIRDANGAEFVASFVVYTEAPVTLRHRLWFKGDDITDFNHARRPAALDEHVDGAGVLRYRKVWL</sequence>
<dbReference type="AlphaFoldDB" id="A0AAE6G2I0"/>
<accession>A0AAE6G2I0</accession>
<dbReference type="EMBL" id="CP017174">
    <property type="protein sequence ID" value="QDE69808.1"/>
    <property type="molecule type" value="Genomic_DNA"/>
</dbReference>
<reference evidence="1 2" key="1">
    <citation type="journal article" date="2019" name="Science">
        <title>Social genes are selection hotspots in kin groups of a soil microbe.</title>
        <authorList>
            <person name="Wielgoss S."/>
            <person name="Wolfensberger R."/>
            <person name="Sun L."/>
            <person name="Fiegna F."/>
            <person name="Velicer G.J."/>
        </authorList>
    </citation>
    <scope>NUCLEOTIDE SEQUENCE [LARGE SCALE GENOMIC DNA]</scope>
    <source>
        <strain evidence="1 2">MC3.5.9c15</strain>
    </source>
</reference>
<organism evidence="1 2">
    <name type="scientific">Myxococcus xanthus</name>
    <dbReference type="NCBI Taxonomy" id="34"/>
    <lineage>
        <taxon>Bacteria</taxon>
        <taxon>Pseudomonadati</taxon>
        <taxon>Myxococcota</taxon>
        <taxon>Myxococcia</taxon>
        <taxon>Myxococcales</taxon>
        <taxon>Cystobacterineae</taxon>
        <taxon>Myxococcaceae</taxon>
        <taxon>Myxococcus</taxon>
    </lineage>
</organism>
<protein>
    <submittedName>
        <fullName evidence="1">Uncharacterized protein</fullName>
    </submittedName>
</protein>
<dbReference type="RefSeq" id="WP_140793824.1">
    <property type="nucleotide sequence ID" value="NZ_CP017170.1"/>
</dbReference>
<evidence type="ECO:0000313" key="2">
    <source>
        <dbReference type="Proteomes" id="UP000320179"/>
    </source>
</evidence>
<gene>
    <name evidence="1" type="ORF">BHS09_24070</name>
</gene>
<evidence type="ECO:0000313" key="1">
    <source>
        <dbReference type="EMBL" id="QDE69808.1"/>
    </source>
</evidence>
<name>A0AAE6G2I0_MYXXA</name>
<proteinExistence type="predicted"/>